<dbReference type="EMBL" id="HBHJ01003570">
    <property type="protein sequence ID" value="CAD9664920.1"/>
    <property type="molecule type" value="Transcribed_RNA"/>
</dbReference>
<evidence type="ECO:0008006" key="8">
    <source>
        <dbReference type="Google" id="ProtNLM"/>
    </source>
</evidence>
<feature type="transmembrane region" description="Helical" evidence="6">
    <location>
        <begin position="212"/>
        <end position="231"/>
    </location>
</feature>
<evidence type="ECO:0000256" key="1">
    <source>
        <dbReference type="ARBA" id="ARBA00004141"/>
    </source>
</evidence>
<gene>
    <name evidence="7" type="ORF">RMAR1173_LOCUS2278</name>
</gene>
<evidence type="ECO:0000313" key="7">
    <source>
        <dbReference type="EMBL" id="CAD9664920.1"/>
    </source>
</evidence>
<dbReference type="SMART" id="SM01417">
    <property type="entry name" value="Solute_trans_a"/>
    <property type="match status" value="1"/>
</dbReference>
<feature type="compositionally biased region" description="Acidic residues" evidence="5">
    <location>
        <begin position="378"/>
        <end position="388"/>
    </location>
</feature>
<keyword evidence="4 6" id="KW-0472">Membrane</keyword>
<keyword evidence="3 6" id="KW-1133">Transmembrane helix</keyword>
<feature type="transmembrane region" description="Helical" evidence="6">
    <location>
        <begin position="71"/>
        <end position="89"/>
    </location>
</feature>
<evidence type="ECO:0000256" key="6">
    <source>
        <dbReference type="SAM" id="Phobius"/>
    </source>
</evidence>
<dbReference type="PANTHER" id="PTHR23423">
    <property type="entry name" value="ORGANIC SOLUTE TRANSPORTER-RELATED"/>
    <property type="match status" value="1"/>
</dbReference>
<feature type="transmembrane region" description="Helical" evidence="6">
    <location>
        <begin position="109"/>
        <end position="126"/>
    </location>
</feature>
<dbReference type="Pfam" id="PF03619">
    <property type="entry name" value="Solute_trans_a"/>
    <property type="match status" value="1"/>
</dbReference>
<feature type="transmembrane region" description="Helical" evidence="6">
    <location>
        <begin position="7"/>
        <end position="25"/>
    </location>
</feature>
<reference evidence="7" key="1">
    <citation type="submission" date="2021-01" db="EMBL/GenBank/DDBJ databases">
        <authorList>
            <person name="Corre E."/>
            <person name="Pelletier E."/>
            <person name="Niang G."/>
            <person name="Scheremetjew M."/>
            <person name="Finn R."/>
            <person name="Kale V."/>
            <person name="Holt S."/>
            <person name="Cochrane G."/>
            <person name="Meng A."/>
            <person name="Brown T."/>
            <person name="Cohen L."/>
        </authorList>
    </citation>
    <scope>NUCLEOTIDE SEQUENCE</scope>
    <source>
        <strain evidence="7">CCMP1243</strain>
    </source>
</reference>
<evidence type="ECO:0000256" key="5">
    <source>
        <dbReference type="SAM" id="MobiDB-lite"/>
    </source>
</evidence>
<dbReference type="AlphaFoldDB" id="A0A7S2W452"/>
<feature type="region of interest" description="Disordered" evidence="5">
    <location>
        <begin position="359"/>
        <end position="395"/>
    </location>
</feature>
<feature type="transmembrane region" description="Helical" evidence="6">
    <location>
        <begin position="251"/>
        <end position="272"/>
    </location>
</feature>
<organism evidence="7">
    <name type="scientific">Rhizochromulina marina</name>
    <dbReference type="NCBI Taxonomy" id="1034831"/>
    <lineage>
        <taxon>Eukaryota</taxon>
        <taxon>Sar</taxon>
        <taxon>Stramenopiles</taxon>
        <taxon>Ochrophyta</taxon>
        <taxon>Dictyochophyceae</taxon>
        <taxon>Rhizochromulinales</taxon>
        <taxon>Rhizochromulina</taxon>
    </lineage>
</organism>
<evidence type="ECO:0000256" key="4">
    <source>
        <dbReference type="ARBA" id="ARBA00023136"/>
    </source>
</evidence>
<feature type="transmembrane region" description="Helical" evidence="6">
    <location>
        <begin position="37"/>
        <end position="59"/>
    </location>
</feature>
<keyword evidence="2 6" id="KW-0812">Transmembrane</keyword>
<dbReference type="InterPro" id="IPR005178">
    <property type="entry name" value="Ostalpha/TMEM184C"/>
</dbReference>
<comment type="subcellular location">
    <subcellularLocation>
        <location evidence="1">Membrane</location>
        <topology evidence="1">Multi-pass membrane protein</topology>
    </subcellularLocation>
</comment>
<evidence type="ECO:0000256" key="2">
    <source>
        <dbReference type="ARBA" id="ARBA00022692"/>
    </source>
</evidence>
<evidence type="ECO:0000256" key="3">
    <source>
        <dbReference type="ARBA" id="ARBA00022989"/>
    </source>
</evidence>
<accession>A0A7S2W452</accession>
<name>A0A7S2W452_9STRA</name>
<feature type="transmembrane region" description="Helical" evidence="6">
    <location>
        <begin position="178"/>
        <end position="200"/>
    </location>
</feature>
<protein>
    <recommendedName>
        <fullName evidence="8">Transmembrane protein 184C</fullName>
    </recommendedName>
</protein>
<proteinExistence type="predicted"/>
<dbReference type="GO" id="GO:0016020">
    <property type="term" value="C:membrane"/>
    <property type="evidence" value="ECO:0007669"/>
    <property type="project" value="UniProtKB-SubCell"/>
</dbReference>
<sequence>MHHAASSLLWVGTGVISIGIFIFFVDLRLTHSRPQFVAWYSAAAFVFLTFPISLLSIWGHQQSWRDPRVQAYVVRILCLPPLYSLQSWLSLRFHDSALYFGAIRDCYEAYAIASFFHYLLAVLGGAERCARSFRSPHANWGRRAGEHPLPLRWCLQPWPLVRSGAPGSPFLNSCQLGVVQYVVLKVATTLASFALEFFGLFGEGEFRWDRGFVYIAAVNNLSQMWAMYCLVQFYSVFQAELRGIRPIGKLVAVKSVVFFTYTQSCLIMALHWKGLLPSAVEAGHHWSTEDVAKGLQDWLICVEMLIAAICFREVFSHKDYKEAGLHDLLPKARAHATRDLGVVVADKSKILGSAAGERTLQKHHHHHHGSSDHNLYSDWEDSSSDEEREIAARPS</sequence>